<dbReference type="Proteomes" id="UP000217881">
    <property type="component" value="Unassembled WGS sequence"/>
</dbReference>
<evidence type="ECO:0000313" key="24">
    <source>
        <dbReference type="Proteomes" id="UP000297736"/>
    </source>
</evidence>
<evidence type="ECO:0000313" key="19">
    <source>
        <dbReference type="Proteomes" id="UP000218620"/>
    </source>
</evidence>
<evidence type="ECO:0000313" key="15">
    <source>
        <dbReference type="EMBL" id="TGD36672.1"/>
    </source>
</evidence>
<dbReference type="Proteomes" id="UP000234289">
    <property type="component" value="Unassembled WGS sequence"/>
</dbReference>
<reference evidence="20 22" key="3">
    <citation type="submission" date="2017-03" db="EMBL/GenBank/DDBJ databases">
        <authorList>
            <person name="Monnet C."/>
        </authorList>
    </citation>
    <scope>NUCLEOTIDE SEQUENCE [LARGE SCALE GENOMIC DNA]</scope>
    <source>
        <strain evidence="22">ATCC 9175</strain>
        <strain evidence="20">CNRZ 920</strain>
    </source>
</reference>
<evidence type="ECO:0000313" key="20">
    <source>
        <dbReference type="Proteomes" id="UP000234289"/>
    </source>
</evidence>
<keyword evidence="22" id="KW-1185">Reference proteome</keyword>
<evidence type="ECO:0000313" key="8">
    <source>
        <dbReference type="EMBL" id="PCC17914.1"/>
    </source>
</evidence>
<dbReference type="InterPro" id="IPR052964">
    <property type="entry name" value="Sporulation_signal_mat"/>
</dbReference>
<dbReference type="PANTHER" id="PTHR39535">
    <property type="entry name" value="SPORULATION-DELAYING PROTEIN SDPB"/>
    <property type="match status" value="1"/>
</dbReference>
<dbReference type="Proteomes" id="UP000234327">
    <property type="component" value="Unassembled WGS sequence"/>
</dbReference>
<organism evidence="10 16">
    <name type="scientific">Brevibacterium aurantiacum</name>
    <dbReference type="NCBI Taxonomy" id="273384"/>
    <lineage>
        <taxon>Bacteria</taxon>
        <taxon>Bacillati</taxon>
        <taxon>Actinomycetota</taxon>
        <taxon>Actinomycetes</taxon>
        <taxon>Micrococcales</taxon>
        <taxon>Brevibacteriaceae</taxon>
        <taxon>Brevibacterium</taxon>
    </lineage>
</organism>
<accession>A0A2A3Z7T0</accession>
<dbReference type="EMBL" id="FXYZ01000001">
    <property type="protein sequence ID" value="SMX64023.1"/>
    <property type="molecule type" value="Genomic_DNA"/>
</dbReference>
<dbReference type="Proteomes" id="UP000218620">
    <property type="component" value="Unassembled WGS sequence"/>
</dbReference>
<reference evidence="16 17" key="1">
    <citation type="journal article" date="2017" name="Elife">
        <title>Extensive horizontal gene transfer in cheese-associated bacteria.</title>
        <authorList>
            <person name="Bonham K.S."/>
            <person name="Wolfe B.E."/>
            <person name="Dutton R.J."/>
        </authorList>
    </citation>
    <scope>NUCLEOTIDE SEQUENCE [LARGE SCALE GENOMIC DNA]</scope>
    <source>
        <strain evidence="11 17">738_8</strain>
        <strain evidence="10 16">947_7</strain>
        <strain evidence="9 19">962_8</strain>
        <strain evidence="8 18">JB5</strain>
    </source>
</reference>
<evidence type="ECO:0000256" key="2">
    <source>
        <dbReference type="ARBA" id="ARBA00022692"/>
    </source>
</evidence>
<feature type="domain" description="HTTM-like" evidence="6">
    <location>
        <begin position="18"/>
        <end position="289"/>
    </location>
</feature>
<dbReference type="SMART" id="SM00752">
    <property type="entry name" value="HTTM"/>
    <property type="match status" value="1"/>
</dbReference>
<dbReference type="PANTHER" id="PTHR39535:SF2">
    <property type="entry name" value="HTTM DOMAIN-CONTAINING PROTEIN"/>
    <property type="match status" value="1"/>
</dbReference>
<evidence type="ECO:0000256" key="1">
    <source>
        <dbReference type="ARBA" id="ARBA00004127"/>
    </source>
</evidence>
<sequence length="323" mass="35339">MRKLVHGLTLPIERSLACMPSGSRKIAVARSLIALAQLSVLLLTEWDALFVSSSDKDFGPSCDGVARIGAYCMMYSWGGLTVPTLVVIASLLLVLSGYFPRYTGLLHAWVTLSFAPAISLADGGESISQVLVLLLALVLLSDGRKNHWMPDEVGGSKLLPLSWVAAHLIRFQIAWLYLNSAIEKTAVPEWRDGSAVYFITLDPMFGTAPPFGPLFDFAVDIPFLSLMMTWGTIAVEMSIAFFLVGPRRSRRFGVWLSVCLHILIIAMIGLWSFAFIMIGAVIAASGPTVVLKELRPKMAGFRSQVSFLEEHEVSDDHGVARTH</sequence>
<dbReference type="Proteomes" id="UP000297736">
    <property type="component" value="Unassembled WGS sequence"/>
</dbReference>
<evidence type="ECO:0000313" key="9">
    <source>
        <dbReference type="EMBL" id="PCC42891.1"/>
    </source>
</evidence>
<evidence type="ECO:0000313" key="18">
    <source>
        <dbReference type="Proteomes" id="UP000218377"/>
    </source>
</evidence>
<protein>
    <submittedName>
        <fullName evidence="12">Antimicrobial peptide system protein, SdpB family</fullName>
    </submittedName>
</protein>
<dbReference type="InterPro" id="IPR023894">
    <property type="entry name" value="Sporulation_SdpB"/>
</dbReference>
<dbReference type="EMBL" id="NRGX01000001">
    <property type="protein sequence ID" value="PCC17914.1"/>
    <property type="molecule type" value="Genomic_DNA"/>
</dbReference>
<evidence type="ECO:0000313" key="14">
    <source>
        <dbReference type="EMBL" id="SMX99121.1"/>
    </source>
</evidence>
<dbReference type="RefSeq" id="WP_069601013.1">
    <property type="nucleotide sequence ID" value="NZ_FXZG01000025.1"/>
</dbReference>
<dbReference type="InterPro" id="IPR011020">
    <property type="entry name" value="HTTM-like"/>
</dbReference>
<name>A0A2A3Z7T0_BREAU</name>
<gene>
    <name evidence="13" type="ORF">BAUR9175_01632</name>
    <name evidence="14" type="ORF">BAUR920_03206</name>
    <name evidence="12" type="ORF">BAURA63_00342</name>
    <name evidence="11" type="ORF">CIK59_02430</name>
    <name evidence="10" type="ORF">CIK64_04570</name>
    <name evidence="9" type="ORF">CIK65_10210</name>
    <name evidence="8" type="ORF">CIK79_06155</name>
    <name evidence="7" type="ORF">CXR27_17945</name>
    <name evidence="15" type="ORF">EB834_18945</name>
</gene>
<evidence type="ECO:0000313" key="22">
    <source>
        <dbReference type="Proteomes" id="UP000234525"/>
    </source>
</evidence>
<evidence type="ECO:0000313" key="23">
    <source>
        <dbReference type="Proteomes" id="UP000282731"/>
    </source>
</evidence>
<dbReference type="AlphaFoldDB" id="A0A2A3Z7T0"/>
<evidence type="ECO:0000256" key="5">
    <source>
        <dbReference type="SAM" id="Phobius"/>
    </source>
</evidence>
<dbReference type="EMBL" id="NRGP01000007">
    <property type="protein sequence ID" value="PCC47415.1"/>
    <property type="molecule type" value="Genomic_DNA"/>
</dbReference>
<dbReference type="Proteomes" id="UP000234525">
    <property type="component" value="Unassembled WGS sequence"/>
</dbReference>
<dbReference type="NCBIfam" id="TIGR04033">
    <property type="entry name" value="export_SdpB"/>
    <property type="match status" value="1"/>
</dbReference>
<dbReference type="GO" id="GO:0012505">
    <property type="term" value="C:endomembrane system"/>
    <property type="evidence" value="ECO:0007669"/>
    <property type="project" value="UniProtKB-SubCell"/>
</dbReference>
<dbReference type="Proteomes" id="UP000218377">
    <property type="component" value="Unassembled WGS sequence"/>
</dbReference>
<evidence type="ECO:0000256" key="3">
    <source>
        <dbReference type="ARBA" id="ARBA00022989"/>
    </source>
</evidence>
<evidence type="ECO:0000313" key="11">
    <source>
        <dbReference type="EMBL" id="PCC55178.1"/>
    </source>
</evidence>
<feature type="transmembrane region" description="Helical" evidence="5">
    <location>
        <begin position="252"/>
        <end position="285"/>
    </location>
</feature>
<dbReference type="EMBL" id="FXZG01000025">
    <property type="protein sequence ID" value="SMX99121.1"/>
    <property type="molecule type" value="Genomic_DNA"/>
</dbReference>
<evidence type="ECO:0000313" key="7">
    <source>
        <dbReference type="EMBL" id="AZT98665.1"/>
    </source>
</evidence>
<dbReference type="EMBL" id="FXZB01000010">
    <property type="protein sequence ID" value="SMX77985.1"/>
    <property type="molecule type" value="Genomic_DNA"/>
</dbReference>
<feature type="transmembrane region" description="Helical" evidence="5">
    <location>
        <begin position="77"/>
        <end position="99"/>
    </location>
</feature>
<dbReference type="EMBL" id="RHFF01000026">
    <property type="protein sequence ID" value="TGD36672.1"/>
    <property type="molecule type" value="Genomic_DNA"/>
</dbReference>
<reference evidence="7 23" key="4">
    <citation type="submission" date="2017-12" db="EMBL/GenBank/DDBJ databases">
        <authorList>
            <person name="Levesque S."/>
        </authorList>
    </citation>
    <scope>NUCLEOTIDE SEQUENCE [LARGE SCALE GENOMIC DNA]</scope>
    <source>
        <strain evidence="7 23">SMQ-1420</strain>
    </source>
</reference>
<reference evidence="12 21" key="2">
    <citation type="submission" date="2017-03" db="EMBL/GenBank/DDBJ databases">
        <authorList>
            <person name="Afonso C.L."/>
            <person name="Miller P.J."/>
            <person name="Scott M.A."/>
            <person name="Spackman E."/>
            <person name="Goraichik I."/>
            <person name="Dimitrov K.M."/>
            <person name="Suarez D.L."/>
            <person name="Swayne D.E."/>
        </authorList>
    </citation>
    <scope>NUCLEOTIDE SEQUENCE [LARGE SCALE GENOMIC DNA]</scope>
    <source>
        <strain evidence="12">6</strain>
        <strain evidence="21">6(3)</strain>
        <strain evidence="13">ATCC 9175</strain>
        <strain evidence="14">CNRZ 920</strain>
    </source>
</reference>
<comment type="subcellular location">
    <subcellularLocation>
        <location evidence="1">Endomembrane system</location>
        <topology evidence="1">Multi-pass membrane protein</topology>
    </subcellularLocation>
</comment>
<evidence type="ECO:0000313" key="12">
    <source>
        <dbReference type="EMBL" id="SMX64023.1"/>
    </source>
</evidence>
<dbReference type="EMBL" id="NRHA01000004">
    <property type="protein sequence ID" value="PCC55178.1"/>
    <property type="molecule type" value="Genomic_DNA"/>
</dbReference>
<evidence type="ECO:0000259" key="6">
    <source>
        <dbReference type="SMART" id="SM00752"/>
    </source>
</evidence>
<reference evidence="7 23" key="6">
    <citation type="submission" date="2019-01" db="EMBL/GenBank/DDBJ databases">
        <title>Comparative genomic analysis of Brevibacterium aurantiacum sheds light on its evolution and its adaptation to smear-ripened cheeses.</title>
        <authorList>
            <person name="Moineau S."/>
        </authorList>
    </citation>
    <scope>NUCLEOTIDE SEQUENCE [LARGE SCALE GENOMIC DNA]</scope>
    <source>
        <strain evidence="7 23">SMQ-1420</strain>
    </source>
</reference>
<keyword evidence="4 5" id="KW-0472">Membrane</keyword>
<accession>A0A2H1KH84</accession>
<evidence type="ECO:0000313" key="17">
    <source>
        <dbReference type="Proteomes" id="UP000217881"/>
    </source>
</evidence>
<evidence type="ECO:0000256" key="4">
    <source>
        <dbReference type="ARBA" id="ARBA00023136"/>
    </source>
</evidence>
<dbReference type="EMBL" id="CP025334">
    <property type="protein sequence ID" value="AZT98665.1"/>
    <property type="molecule type" value="Genomic_DNA"/>
</dbReference>
<dbReference type="Proteomes" id="UP000217564">
    <property type="component" value="Unassembled WGS sequence"/>
</dbReference>
<evidence type="ECO:0000313" key="16">
    <source>
        <dbReference type="Proteomes" id="UP000217564"/>
    </source>
</evidence>
<keyword evidence="3 5" id="KW-1133">Transmembrane helix</keyword>
<proteinExistence type="predicted"/>
<evidence type="ECO:0000313" key="21">
    <source>
        <dbReference type="Proteomes" id="UP000234327"/>
    </source>
</evidence>
<reference evidence="15 24" key="5">
    <citation type="submission" date="2018-10" db="EMBL/GenBank/DDBJ databases">
        <title>Brevibacterium genomes from Austrain hard cheese rinds.</title>
        <authorList>
            <person name="Anast J.M."/>
            <person name="Dzieciol M."/>
            <person name="Schultz D.L."/>
            <person name="Mann E."/>
            <person name="Wagner M."/>
            <person name="Schmitz-Esser S."/>
        </authorList>
    </citation>
    <scope>NUCLEOTIDE SEQUENCE [LARGE SCALE GENOMIC DNA]</scope>
    <source>
        <strain evidence="15 24">L261</strain>
    </source>
</reference>
<evidence type="ECO:0000313" key="10">
    <source>
        <dbReference type="EMBL" id="PCC47415.1"/>
    </source>
</evidence>
<keyword evidence="2 5" id="KW-0812">Transmembrane</keyword>
<feature type="transmembrane region" description="Helical" evidence="5">
    <location>
        <begin position="223"/>
        <end position="245"/>
    </location>
</feature>
<dbReference type="Proteomes" id="UP000282731">
    <property type="component" value="Chromosome"/>
</dbReference>
<evidence type="ECO:0000313" key="13">
    <source>
        <dbReference type="EMBL" id="SMX77985.1"/>
    </source>
</evidence>
<dbReference type="EMBL" id="NRGQ01000011">
    <property type="protein sequence ID" value="PCC42891.1"/>
    <property type="molecule type" value="Genomic_DNA"/>
</dbReference>
<dbReference type="OrthoDB" id="128729at2"/>